<evidence type="ECO:0000256" key="7">
    <source>
        <dbReference type="ARBA" id="ARBA00023239"/>
    </source>
</evidence>
<dbReference type="CDD" id="cd01288">
    <property type="entry name" value="FabZ"/>
    <property type="match status" value="1"/>
</dbReference>
<comment type="subcellular location">
    <subcellularLocation>
        <location evidence="1 9">Cytoplasm</location>
    </subcellularLocation>
</comment>
<evidence type="ECO:0000256" key="5">
    <source>
        <dbReference type="ARBA" id="ARBA00022556"/>
    </source>
</evidence>
<dbReference type="Pfam" id="PF07977">
    <property type="entry name" value="FabA"/>
    <property type="match status" value="1"/>
</dbReference>
<dbReference type="Gene3D" id="3.10.129.10">
    <property type="entry name" value="Hotdog Thioesterase"/>
    <property type="match status" value="1"/>
</dbReference>
<dbReference type="EMBL" id="CP003804">
    <property type="protein sequence ID" value="AGF47618.1"/>
    <property type="molecule type" value="Genomic_DNA"/>
</dbReference>
<comment type="function">
    <text evidence="8 9">Involved in unsaturated fatty acids biosynthesis. Catalyzes the dehydration of short chain beta-hydroxyacyl-ACPs and long chain saturated and unsaturated beta-hydroxyacyl-ACPs.</text>
</comment>
<keyword evidence="4 9" id="KW-0444">Lipid biosynthesis</keyword>
<dbReference type="HOGENOM" id="CLU_078912_1_0_4"/>
<gene>
    <name evidence="9" type="primary">fabZ</name>
    <name evidence="10" type="ORF">CDEE_0590</name>
</gene>
<organism evidence="10 11">
    <name type="scientific">Candidatus Kinetoplastidibacterium crithidiae TCC036E</name>
    <dbReference type="NCBI Taxonomy" id="1208918"/>
    <lineage>
        <taxon>Bacteria</taxon>
        <taxon>Pseudomonadati</taxon>
        <taxon>Pseudomonadota</taxon>
        <taxon>Betaproteobacteria</taxon>
        <taxon>Candidatus Kinetoplastidibacterium</taxon>
    </lineage>
</organism>
<dbReference type="STRING" id="1208918.CDEE_0590"/>
<evidence type="ECO:0000256" key="8">
    <source>
        <dbReference type="ARBA" id="ARBA00025049"/>
    </source>
</evidence>
<dbReference type="InterPro" id="IPR010084">
    <property type="entry name" value="FabZ"/>
</dbReference>
<keyword evidence="6 9" id="KW-0443">Lipid metabolism</keyword>
<dbReference type="NCBIfam" id="TIGR01750">
    <property type="entry name" value="fabZ"/>
    <property type="match status" value="1"/>
</dbReference>
<comment type="similarity">
    <text evidence="2 9">Belongs to the thioester dehydratase family. FabZ subfamily.</text>
</comment>
<keyword evidence="3 9" id="KW-0963">Cytoplasm</keyword>
<proteinExistence type="inferred from homology"/>
<dbReference type="HAMAP" id="MF_00406">
    <property type="entry name" value="FabZ"/>
    <property type="match status" value="1"/>
</dbReference>
<dbReference type="eggNOG" id="COG0764">
    <property type="taxonomic scope" value="Bacteria"/>
</dbReference>
<protein>
    <recommendedName>
        <fullName evidence="9">3-hydroxyacyl-[acyl-carrier-protein] dehydratase FabZ</fullName>
        <ecNumber evidence="9">4.2.1.59</ecNumber>
    </recommendedName>
    <alternativeName>
        <fullName evidence="9">(3R)-hydroxymyristoyl-[acyl-carrier-protein] dehydratase</fullName>
        <shortName evidence="9">(3R)-hydroxymyristoyl-ACP dehydrase</shortName>
    </alternativeName>
    <alternativeName>
        <fullName evidence="9">Beta-hydroxyacyl-ACP dehydratase</fullName>
    </alternativeName>
</protein>
<evidence type="ECO:0000256" key="6">
    <source>
        <dbReference type="ARBA" id="ARBA00023098"/>
    </source>
</evidence>
<reference evidence="10 11" key="1">
    <citation type="journal article" date="2013" name="Genome Biol. Evol.">
        <title>Genome evolution and phylogenomic analysis of candidatus kinetoplastibacterium, the betaproteobacterial endosymbionts of strigomonas and angomonas.</title>
        <authorList>
            <person name="Alves J.M."/>
            <person name="Serrano M.G."/>
            <person name="Maia da Silva F."/>
            <person name="Voegtly L.J."/>
            <person name="Matveyev A.V."/>
            <person name="Teixeira M.M."/>
            <person name="Camargo E.P."/>
            <person name="Buck G.A."/>
        </authorList>
    </citation>
    <scope>NUCLEOTIDE SEQUENCE [LARGE SCALE GENOMIC DNA]</scope>
    <source>
        <strain evidence="10 11">TCC036E</strain>
    </source>
</reference>
<name>M1L4H5_9PROT</name>
<comment type="catalytic activity">
    <reaction evidence="9">
        <text>a (3R)-hydroxyacyl-[ACP] = a (2E)-enoyl-[ACP] + H2O</text>
        <dbReference type="Rhea" id="RHEA:13097"/>
        <dbReference type="Rhea" id="RHEA-COMP:9925"/>
        <dbReference type="Rhea" id="RHEA-COMP:9945"/>
        <dbReference type="ChEBI" id="CHEBI:15377"/>
        <dbReference type="ChEBI" id="CHEBI:78784"/>
        <dbReference type="ChEBI" id="CHEBI:78827"/>
        <dbReference type="EC" id="4.2.1.59"/>
    </reaction>
</comment>
<dbReference type="InterPro" id="IPR013114">
    <property type="entry name" value="FabA_FabZ"/>
</dbReference>
<feature type="active site" evidence="9">
    <location>
        <position position="49"/>
    </location>
</feature>
<dbReference type="Proteomes" id="UP000011686">
    <property type="component" value="Chromosome"/>
</dbReference>
<sequence>MNLNIKEIMELLPHRYPILLVDRVLEMIPGKSIVAIKNVSINEPFFEGHFPHLPIMPGVLIIEALAQAAAIFSFGNKSHDIEFKNNTAYYLVGIENTRFRRPVVPGDQLRLEVFADRLGTSISKYKAKALVDNQVVAQTDLMCAMRALENNNATKY</sequence>
<evidence type="ECO:0000256" key="3">
    <source>
        <dbReference type="ARBA" id="ARBA00022490"/>
    </source>
</evidence>
<dbReference type="PANTHER" id="PTHR30272">
    <property type="entry name" value="3-HYDROXYACYL-[ACYL-CARRIER-PROTEIN] DEHYDRATASE"/>
    <property type="match status" value="1"/>
</dbReference>
<dbReference type="KEGG" id="kct:CDEE_0590"/>
<dbReference type="FunFam" id="3.10.129.10:FF:000001">
    <property type="entry name" value="3-hydroxyacyl-[acyl-carrier-protein] dehydratase FabZ"/>
    <property type="match status" value="1"/>
</dbReference>
<dbReference type="GO" id="GO:0016020">
    <property type="term" value="C:membrane"/>
    <property type="evidence" value="ECO:0007669"/>
    <property type="project" value="GOC"/>
</dbReference>
<dbReference type="InterPro" id="IPR029069">
    <property type="entry name" value="HotDog_dom_sf"/>
</dbReference>
<accession>M1L4H5</accession>
<evidence type="ECO:0000313" key="11">
    <source>
        <dbReference type="Proteomes" id="UP000011686"/>
    </source>
</evidence>
<dbReference type="EC" id="4.2.1.59" evidence="9"/>
<dbReference type="SUPFAM" id="SSF54637">
    <property type="entry name" value="Thioesterase/thiol ester dehydrase-isomerase"/>
    <property type="match status" value="1"/>
</dbReference>
<keyword evidence="5 9" id="KW-0441">Lipid A biosynthesis</keyword>
<dbReference type="RefSeq" id="WP_015238550.1">
    <property type="nucleotide sequence ID" value="NC_020283.1"/>
</dbReference>
<dbReference type="NCBIfam" id="NF000582">
    <property type="entry name" value="PRK00006.1"/>
    <property type="match status" value="1"/>
</dbReference>
<evidence type="ECO:0000256" key="2">
    <source>
        <dbReference type="ARBA" id="ARBA00009174"/>
    </source>
</evidence>
<dbReference type="GO" id="GO:0009245">
    <property type="term" value="P:lipid A biosynthetic process"/>
    <property type="evidence" value="ECO:0007669"/>
    <property type="project" value="UniProtKB-UniRule"/>
</dbReference>
<keyword evidence="7 9" id="KW-0456">Lyase</keyword>
<dbReference type="AlphaFoldDB" id="M1L4H5"/>
<dbReference type="GO" id="GO:0019171">
    <property type="term" value="F:(3R)-hydroxyacyl-[acyl-carrier-protein] dehydratase activity"/>
    <property type="evidence" value="ECO:0007669"/>
    <property type="project" value="UniProtKB-EC"/>
</dbReference>
<dbReference type="PATRIC" id="fig|1208918.3.peg.317"/>
<dbReference type="PANTHER" id="PTHR30272:SF1">
    <property type="entry name" value="3-HYDROXYACYL-[ACYL-CARRIER-PROTEIN] DEHYDRATASE"/>
    <property type="match status" value="1"/>
</dbReference>
<keyword evidence="11" id="KW-1185">Reference proteome</keyword>
<dbReference type="GO" id="GO:0006633">
    <property type="term" value="P:fatty acid biosynthetic process"/>
    <property type="evidence" value="ECO:0007669"/>
    <property type="project" value="UniProtKB-UniRule"/>
</dbReference>
<evidence type="ECO:0000256" key="9">
    <source>
        <dbReference type="HAMAP-Rule" id="MF_00406"/>
    </source>
</evidence>
<evidence type="ECO:0000313" key="10">
    <source>
        <dbReference type="EMBL" id="AGF47618.1"/>
    </source>
</evidence>
<evidence type="ECO:0000256" key="1">
    <source>
        <dbReference type="ARBA" id="ARBA00004496"/>
    </source>
</evidence>
<dbReference type="GO" id="GO:0005737">
    <property type="term" value="C:cytoplasm"/>
    <property type="evidence" value="ECO:0007669"/>
    <property type="project" value="UniProtKB-SubCell"/>
</dbReference>
<evidence type="ECO:0000256" key="4">
    <source>
        <dbReference type="ARBA" id="ARBA00022516"/>
    </source>
</evidence>